<keyword evidence="3" id="KW-0560">Oxidoreductase</keyword>
<dbReference type="OrthoDB" id="9803483at2"/>
<comment type="similarity">
    <text evidence="1">Belongs to the shaker potassium channel beta subunit family.</text>
</comment>
<accession>A0A1K2HY31</accession>
<evidence type="ECO:0000313" key="5">
    <source>
        <dbReference type="EMBL" id="SFZ84689.1"/>
    </source>
</evidence>
<gene>
    <name evidence="5" type="ORF">SAMN02983003_2158</name>
</gene>
<dbReference type="RefSeq" id="WP_072342566.1">
    <property type="nucleotide sequence ID" value="NZ_FPKU01000002.1"/>
</dbReference>
<feature type="domain" description="NADP-dependent oxidoreductase" evidence="4">
    <location>
        <begin position="15"/>
        <end position="297"/>
    </location>
</feature>
<dbReference type="STRING" id="665118.SAMN02983003_2158"/>
<dbReference type="SUPFAM" id="SSF51430">
    <property type="entry name" value="NAD(P)-linked oxidoreductase"/>
    <property type="match status" value="1"/>
</dbReference>
<keyword evidence="6" id="KW-1185">Reference proteome</keyword>
<protein>
    <submittedName>
        <fullName evidence="5">Predicted oxidoreductase</fullName>
    </submittedName>
</protein>
<evidence type="ECO:0000256" key="2">
    <source>
        <dbReference type="ARBA" id="ARBA00022857"/>
    </source>
</evidence>
<evidence type="ECO:0000259" key="4">
    <source>
        <dbReference type="Pfam" id="PF00248"/>
    </source>
</evidence>
<dbReference type="Proteomes" id="UP000183447">
    <property type="component" value="Unassembled WGS sequence"/>
</dbReference>
<dbReference type="GO" id="GO:0016491">
    <property type="term" value="F:oxidoreductase activity"/>
    <property type="evidence" value="ECO:0007669"/>
    <property type="project" value="UniProtKB-KW"/>
</dbReference>
<sequence>MPTDSLARLDAGRFALGSWHIFSRLSLEEGAALVRRALDLGITLFDVGDYWDHELSNEERFREIVRYLGLGRDDYRVGIKVFTNSLESRDALVKQSLLRLGIAHADYVVCSRPAVGEALEDAVAAMAGLVSSGLTREIAASLWAPEMLGEAMDLMVVRNLPRPRFLQLQYNVCRRSVVESEPYETLFERTGILLQAADTLEGGILAGHLHRDRYNPGDRDRGHWFPDRNIPRDSGGIRPAIRAMVPGLEAGAARLGVTPAQLAMAFCLLHPALDTLLFGATRPEHIAENLGALDLARERPDDVREAVAALAVAGAAPPPIFDVSAGMH</sequence>
<name>A0A1K2HY31_9HYPH</name>
<dbReference type="PANTHER" id="PTHR43150:SF2">
    <property type="entry name" value="HYPERKINETIC, ISOFORM M"/>
    <property type="match status" value="1"/>
</dbReference>
<dbReference type="Gene3D" id="3.20.20.100">
    <property type="entry name" value="NADP-dependent oxidoreductase domain"/>
    <property type="match status" value="1"/>
</dbReference>
<evidence type="ECO:0000256" key="1">
    <source>
        <dbReference type="ARBA" id="ARBA00006515"/>
    </source>
</evidence>
<evidence type="ECO:0000313" key="6">
    <source>
        <dbReference type="Proteomes" id="UP000183447"/>
    </source>
</evidence>
<dbReference type="Pfam" id="PF00248">
    <property type="entry name" value="Aldo_ket_red"/>
    <property type="match status" value="1"/>
</dbReference>
<dbReference type="AlphaFoldDB" id="A0A1K2HY31"/>
<keyword evidence="2" id="KW-0521">NADP</keyword>
<dbReference type="EMBL" id="FPKU01000002">
    <property type="protein sequence ID" value="SFZ84689.1"/>
    <property type="molecule type" value="Genomic_DNA"/>
</dbReference>
<organism evidence="5 6">
    <name type="scientific">Devosia enhydra</name>
    <dbReference type="NCBI Taxonomy" id="665118"/>
    <lineage>
        <taxon>Bacteria</taxon>
        <taxon>Pseudomonadati</taxon>
        <taxon>Pseudomonadota</taxon>
        <taxon>Alphaproteobacteria</taxon>
        <taxon>Hyphomicrobiales</taxon>
        <taxon>Devosiaceae</taxon>
        <taxon>Devosia</taxon>
    </lineage>
</organism>
<proteinExistence type="inferred from homology"/>
<dbReference type="InterPro" id="IPR023210">
    <property type="entry name" value="NADP_OxRdtase_dom"/>
</dbReference>
<dbReference type="PANTHER" id="PTHR43150">
    <property type="entry name" value="HYPERKINETIC, ISOFORM M"/>
    <property type="match status" value="1"/>
</dbReference>
<evidence type="ECO:0000256" key="3">
    <source>
        <dbReference type="ARBA" id="ARBA00023002"/>
    </source>
</evidence>
<dbReference type="InterPro" id="IPR005399">
    <property type="entry name" value="K_chnl_volt-dep_bsu_KCNAB-rel"/>
</dbReference>
<reference evidence="5 6" key="1">
    <citation type="submission" date="2016-11" db="EMBL/GenBank/DDBJ databases">
        <authorList>
            <person name="Jaros S."/>
            <person name="Januszkiewicz K."/>
            <person name="Wedrychowicz H."/>
        </authorList>
    </citation>
    <scope>NUCLEOTIDE SEQUENCE [LARGE SCALE GENOMIC DNA]</scope>
    <source>
        <strain evidence="5 6">ATCC 23634</strain>
    </source>
</reference>
<dbReference type="InterPro" id="IPR036812">
    <property type="entry name" value="NAD(P)_OxRdtase_dom_sf"/>
</dbReference>